<sequence>MRNLNVRDVLSGVFLLGLGSILAIHLGASLSMGSARNLGPGFFPFVTAIILAICGLVVLVGGLRRAGTDGPDIDWVGAFFICLGIVCFGLLLPRVGLLPALMVLLLVSTIFDRRFSMVQRVVYTIGMVVVAWLIFVVGLRVTVPLYTLPW</sequence>
<feature type="transmembrane region" description="Helical" evidence="1">
    <location>
        <begin position="42"/>
        <end position="63"/>
    </location>
</feature>
<proteinExistence type="predicted"/>
<dbReference type="OrthoDB" id="5186924at2"/>
<dbReference type="KEGG" id="aht:ANTHELSMS3_04752"/>
<dbReference type="Pfam" id="PF07331">
    <property type="entry name" value="TctB"/>
    <property type="match status" value="1"/>
</dbReference>
<keyword evidence="3" id="KW-0614">Plasmid</keyword>
<name>A0A222EC16_9RHOB</name>
<dbReference type="EMBL" id="CP022542">
    <property type="protein sequence ID" value="ASP23650.1"/>
    <property type="molecule type" value="Genomic_DNA"/>
</dbReference>
<gene>
    <name evidence="3" type="ORF">ANTHELSMS3_04752</name>
</gene>
<keyword evidence="1" id="KW-0812">Transmembrane</keyword>
<keyword evidence="4" id="KW-1185">Reference proteome</keyword>
<feature type="domain" description="DUF1468" evidence="2">
    <location>
        <begin position="10"/>
        <end position="144"/>
    </location>
</feature>
<keyword evidence="1" id="KW-0472">Membrane</keyword>
<accession>A0A222EC16</accession>
<reference evidence="3 4" key="1">
    <citation type="submission" date="2017-07" db="EMBL/GenBank/DDBJ databases">
        <title>Genome Sequence of Antarctobacter heliothermus Strain SMS3 Isolated from a culture of the Diatom Skeletonema marinoi.</title>
        <authorList>
            <person name="Topel M."/>
            <person name="Pinder M.I.M."/>
            <person name="Johansson O.N."/>
            <person name="Kourtchenko O."/>
            <person name="Godhe A."/>
            <person name="Clarke A.K."/>
        </authorList>
    </citation>
    <scope>NUCLEOTIDE SEQUENCE [LARGE SCALE GENOMIC DNA]</scope>
    <source>
        <strain evidence="3 4">SMS3</strain>
        <plasmid evidence="4">Plasmid psms3-2</plasmid>
    </source>
</reference>
<protein>
    <submittedName>
        <fullName evidence="3">Tripartite tricarboxylate transporter TctB family protein</fullName>
    </submittedName>
</protein>
<evidence type="ECO:0000313" key="4">
    <source>
        <dbReference type="Proteomes" id="UP000203589"/>
    </source>
</evidence>
<feature type="transmembrane region" description="Helical" evidence="1">
    <location>
        <begin position="12"/>
        <end position="30"/>
    </location>
</feature>
<evidence type="ECO:0000313" key="3">
    <source>
        <dbReference type="EMBL" id="ASP23650.1"/>
    </source>
</evidence>
<evidence type="ECO:0000259" key="2">
    <source>
        <dbReference type="Pfam" id="PF07331"/>
    </source>
</evidence>
<dbReference type="AlphaFoldDB" id="A0A222EC16"/>
<organism evidence="3 4">
    <name type="scientific">Antarctobacter heliothermus</name>
    <dbReference type="NCBI Taxonomy" id="74033"/>
    <lineage>
        <taxon>Bacteria</taxon>
        <taxon>Pseudomonadati</taxon>
        <taxon>Pseudomonadota</taxon>
        <taxon>Alphaproteobacteria</taxon>
        <taxon>Rhodobacterales</taxon>
        <taxon>Roseobacteraceae</taxon>
        <taxon>Antarctobacter</taxon>
    </lineage>
</organism>
<feature type="transmembrane region" description="Helical" evidence="1">
    <location>
        <begin position="75"/>
        <end position="92"/>
    </location>
</feature>
<keyword evidence="1" id="KW-1133">Transmembrane helix</keyword>
<geneLocation type="plasmid" evidence="4">
    <name>psms3-2</name>
</geneLocation>
<feature type="transmembrane region" description="Helical" evidence="1">
    <location>
        <begin position="122"/>
        <end position="143"/>
    </location>
</feature>
<dbReference type="Proteomes" id="UP000203589">
    <property type="component" value="Plasmid pSMS3-2"/>
</dbReference>
<dbReference type="InterPro" id="IPR009936">
    <property type="entry name" value="DUF1468"/>
</dbReference>
<evidence type="ECO:0000256" key="1">
    <source>
        <dbReference type="SAM" id="Phobius"/>
    </source>
</evidence>